<evidence type="ECO:0000313" key="7">
    <source>
        <dbReference type="Proteomes" id="UP000308632"/>
    </source>
</evidence>
<dbReference type="SUPFAM" id="SSF51905">
    <property type="entry name" value="FAD/NAD(P)-binding domain"/>
    <property type="match status" value="1"/>
</dbReference>
<dbReference type="PRINTS" id="PR00420">
    <property type="entry name" value="RNGMNOXGNASE"/>
</dbReference>
<gene>
    <name evidence="6" type="ORF">E4U92_04465</name>
</gene>
<sequence length="506" mass="54335">MSPGRAQEANVTDRTDVVVVGAGPVGLAAACALWHRGVRARLLEAQLTPQRGSRAVQLHAPTLRVFRELGILAEAEKRGLRIHANEYHLAGGRTLRIELGVDNEPLMLPQEDTCDLLERRLEQLGGRVERGVTVTEVRTHDDQVTVDAEGPAGAARIEADWVIAADGVRSPIREQLGIGFTGTPVPVDFLIAEGRVEGRPADDAVHYFLGLAGSVVFASLPAGRVRVSGAVSPDHPLTEGGVQRLLDERGPGGLRVASLDRVNGFHSQERIAERLREGRVLLAGDAAHTHSPIGGQGLNLGIQDVHNLAWKLAGVIDGRFAPGLLDSYDTERRQAAGQIVHNTHRFLRVFTLPPAAAQVRNTAWSALESLGLLRRWFAPLLAGWRVRYATEGPAGRGLPRPGTRSPHWTAAPLPDDRYRLVTFGGRSLRLRGVAFAALRPALVRHAHVGRGGPGFVLLRPDGYVAASGTTPAHWAHAERLVAASAADPDPSRGAGTTAPLLWRNTL</sequence>
<protein>
    <recommendedName>
        <fullName evidence="5">FAD-binding domain-containing protein</fullName>
    </recommendedName>
</protein>
<comment type="caution">
    <text evidence="6">The sequence shown here is derived from an EMBL/GenBank/DDBJ whole genome shotgun (WGS) entry which is preliminary data.</text>
</comment>
<dbReference type="EMBL" id="SZPR01000007">
    <property type="protein sequence ID" value="TKT11020.1"/>
    <property type="molecule type" value="Genomic_DNA"/>
</dbReference>
<comment type="cofactor">
    <cofactor evidence="1">
        <name>FAD</name>
        <dbReference type="ChEBI" id="CHEBI:57692"/>
    </cofactor>
</comment>
<dbReference type="PANTHER" id="PTHR43004:SF19">
    <property type="entry name" value="BINDING MONOOXYGENASE, PUTATIVE (JCVI)-RELATED"/>
    <property type="match status" value="1"/>
</dbReference>
<feature type="domain" description="FAD-binding" evidence="5">
    <location>
        <begin position="14"/>
        <end position="343"/>
    </location>
</feature>
<reference evidence="6 7" key="1">
    <citation type="submission" date="2019-04" db="EMBL/GenBank/DDBJ databases">
        <title>Streptomyces lasaliensis sp.nov., an Actinomycete isolated from soil which produces the polyether antibiotic lasalocid.</title>
        <authorList>
            <person name="Erwin G."/>
            <person name="Haber C."/>
        </authorList>
    </citation>
    <scope>NUCLEOTIDE SEQUENCE [LARGE SCALE GENOMIC DNA]</scope>
    <source>
        <strain evidence="6 7">DSM 40089</strain>
    </source>
</reference>
<dbReference type="Proteomes" id="UP000308632">
    <property type="component" value="Unassembled WGS sequence"/>
</dbReference>
<dbReference type="InterPro" id="IPR002938">
    <property type="entry name" value="FAD-bd"/>
</dbReference>
<keyword evidence="2" id="KW-0285">Flavoprotein</keyword>
<evidence type="ECO:0000259" key="5">
    <source>
        <dbReference type="Pfam" id="PF01494"/>
    </source>
</evidence>
<dbReference type="Gene3D" id="3.50.50.60">
    <property type="entry name" value="FAD/NAD(P)-binding domain"/>
    <property type="match status" value="1"/>
</dbReference>
<accession>A0A4U5X7V9</accession>
<dbReference type="InterPro" id="IPR050641">
    <property type="entry name" value="RIFMO-like"/>
</dbReference>
<dbReference type="GO" id="GO:0071949">
    <property type="term" value="F:FAD binding"/>
    <property type="evidence" value="ECO:0007669"/>
    <property type="project" value="InterPro"/>
</dbReference>
<evidence type="ECO:0000256" key="1">
    <source>
        <dbReference type="ARBA" id="ARBA00001974"/>
    </source>
</evidence>
<evidence type="ECO:0000256" key="4">
    <source>
        <dbReference type="SAM" id="MobiDB-lite"/>
    </source>
</evidence>
<keyword evidence="3" id="KW-0274">FAD</keyword>
<evidence type="ECO:0000256" key="2">
    <source>
        <dbReference type="ARBA" id="ARBA00022630"/>
    </source>
</evidence>
<dbReference type="PROSITE" id="PS51257">
    <property type="entry name" value="PROKAR_LIPOPROTEIN"/>
    <property type="match status" value="1"/>
</dbReference>
<dbReference type="InterPro" id="IPR036188">
    <property type="entry name" value="FAD/NAD-bd_sf"/>
</dbReference>
<proteinExistence type="predicted"/>
<name>A0A4U5X7V9_STRGB</name>
<dbReference type="AlphaFoldDB" id="A0A4U5X7V9"/>
<dbReference type="GO" id="GO:0016709">
    <property type="term" value="F:oxidoreductase activity, acting on paired donors, with incorporation or reduction of molecular oxygen, NAD(P)H as one donor, and incorporation of one atom of oxygen"/>
    <property type="evidence" value="ECO:0007669"/>
    <property type="project" value="UniProtKB-ARBA"/>
</dbReference>
<dbReference type="Gene3D" id="3.30.70.2450">
    <property type="match status" value="1"/>
</dbReference>
<evidence type="ECO:0000313" key="6">
    <source>
        <dbReference type="EMBL" id="TKT11020.1"/>
    </source>
</evidence>
<dbReference type="Pfam" id="PF01494">
    <property type="entry name" value="FAD_binding_3"/>
    <property type="match status" value="1"/>
</dbReference>
<organism evidence="6 7">
    <name type="scientific">Streptomyces galbus</name>
    <dbReference type="NCBI Taxonomy" id="33898"/>
    <lineage>
        <taxon>Bacteria</taxon>
        <taxon>Bacillati</taxon>
        <taxon>Actinomycetota</taxon>
        <taxon>Actinomycetes</taxon>
        <taxon>Kitasatosporales</taxon>
        <taxon>Streptomycetaceae</taxon>
        <taxon>Streptomyces</taxon>
    </lineage>
</organism>
<dbReference type="PANTHER" id="PTHR43004">
    <property type="entry name" value="TRK SYSTEM POTASSIUM UPTAKE PROTEIN"/>
    <property type="match status" value="1"/>
</dbReference>
<evidence type="ECO:0000256" key="3">
    <source>
        <dbReference type="ARBA" id="ARBA00022827"/>
    </source>
</evidence>
<feature type="region of interest" description="Disordered" evidence="4">
    <location>
        <begin position="484"/>
        <end position="506"/>
    </location>
</feature>